<name>A0AC60P8F3_IXOPE</name>
<reference evidence="1 2" key="1">
    <citation type="journal article" date="2020" name="Cell">
        <title>Large-Scale Comparative Analyses of Tick Genomes Elucidate Their Genetic Diversity and Vector Capacities.</title>
        <authorList>
            <consortium name="Tick Genome and Microbiome Consortium (TIGMIC)"/>
            <person name="Jia N."/>
            <person name="Wang J."/>
            <person name="Shi W."/>
            <person name="Du L."/>
            <person name="Sun Y."/>
            <person name="Zhan W."/>
            <person name="Jiang J.F."/>
            <person name="Wang Q."/>
            <person name="Zhang B."/>
            <person name="Ji P."/>
            <person name="Bell-Sakyi L."/>
            <person name="Cui X.M."/>
            <person name="Yuan T.T."/>
            <person name="Jiang B.G."/>
            <person name="Yang W.F."/>
            <person name="Lam T.T."/>
            <person name="Chang Q.C."/>
            <person name="Ding S.J."/>
            <person name="Wang X.J."/>
            <person name="Zhu J.G."/>
            <person name="Ruan X.D."/>
            <person name="Zhao L."/>
            <person name="Wei J.T."/>
            <person name="Ye R.Z."/>
            <person name="Que T.C."/>
            <person name="Du C.H."/>
            <person name="Zhou Y.H."/>
            <person name="Cheng J.X."/>
            <person name="Dai P.F."/>
            <person name="Guo W.B."/>
            <person name="Han X.H."/>
            <person name="Huang E.J."/>
            <person name="Li L.F."/>
            <person name="Wei W."/>
            <person name="Gao Y.C."/>
            <person name="Liu J.Z."/>
            <person name="Shao H.Z."/>
            <person name="Wang X."/>
            <person name="Wang C.C."/>
            <person name="Yang T.C."/>
            <person name="Huo Q.B."/>
            <person name="Li W."/>
            <person name="Chen H.Y."/>
            <person name="Chen S.E."/>
            <person name="Zhou L.G."/>
            <person name="Ni X.B."/>
            <person name="Tian J.H."/>
            <person name="Sheng Y."/>
            <person name="Liu T."/>
            <person name="Pan Y.S."/>
            <person name="Xia L.Y."/>
            <person name="Li J."/>
            <person name="Zhao F."/>
            <person name="Cao W.C."/>
        </authorList>
    </citation>
    <scope>NUCLEOTIDE SEQUENCE [LARGE SCALE GENOMIC DNA]</scope>
    <source>
        <strain evidence="1">Iper-2018</strain>
    </source>
</reference>
<organism evidence="1 2">
    <name type="scientific">Ixodes persulcatus</name>
    <name type="common">Taiga tick</name>
    <dbReference type="NCBI Taxonomy" id="34615"/>
    <lineage>
        <taxon>Eukaryota</taxon>
        <taxon>Metazoa</taxon>
        <taxon>Ecdysozoa</taxon>
        <taxon>Arthropoda</taxon>
        <taxon>Chelicerata</taxon>
        <taxon>Arachnida</taxon>
        <taxon>Acari</taxon>
        <taxon>Parasitiformes</taxon>
        <taxon>Ixodida</taxon>
        <taxon>Ixodoidea</taxon>
        <taxon>Ixodidae</taxon>
        <taxon>Ixodinae</taxon>
        <taxon>Ixodes</taxon>
    </lineage>
</organism>
<sequence length="446" mass="49111">MRSHGRTIGRQLYLGFDFYAAASVARYDSIRATFASVAENNRRIGGIISGHCQTVLHVRAVYASARSALVRRDRMFGAPFYTPEENAQRSERASDVKRDIENKSATKQKFDLLDVNFADVDGGAGTDFVVIDMAVLEGLFARTTCGECGMPVKLTKSARQYGLAVKLELSCTGCDLREARFSSPTVEGAANITPFEVNLRALQGIQSIGKGVTALSDFCAWMNLSHRGLHYKTFQGHLRKVVRVCESIAAASEAASVEVIKELYSDLLQAVNNIDVIFDGTWMTRGRSSHIRVGCIIEMYTGLVIDHVVLSNFCLGSALEPVFARLSDENLLERCSDRKTQNASECLHSVIWAQTSKNSHASLLSVTRAVAEAVAVFNQGRRETNESVASGLGYASGNCLARRSLEKDQQRLLKSNKVFSDSQATRKKLSKRHRLEKSDDYSLGQL</sequence>
<evidence type="ECO:0000313" key="1">
    <source>
        <dbReference type="EMBL" id="KAG0415448.1"/>
    </source>
</evidence>
<accession>A0AC60P8F3</accession>
<keyword evidence="2" id="KW-1185">Reference proteome</keyword>
<protein>
    <submittedName>
        <fullName evidence="1">Uncharacterized protein</fullName>
    </submittedName>
</protein>
<gene>
    <name evidence="1" type="ORF">HPB47_007390</name>
</gene>
<dbReference type="EMBL" id="JABSTQ010011069">
    <property type="protein sequence ID" value="KAG0415448.1"/>
    <property type="molecule type" value="Genomic_DNA"/>
</dbReference>
<dbReference type="Proteomes" id="UP000805193">
    <property type="component" value="Unassembled WGS sequence"/>
</dbReference>
<comment type="caution">
    <text evidence="1">The sequence shown here is derived from an EMBL/GenBank/DDBJ whole genome shotgun (WGS) entry which is preliminary data.</text>
</comment>
<proteinExistence type="predicted"/>
<evidence type="ECO:0000313" key="2">
    <source>
        <dbReference type="Proteomes" id="UP000805193"/>
    </source>
</evidence>